<dbReference type="GO" id="GO:0016740">
    <property type="term" value="F:transferase activity"/>
    <property type="evidence" value="ECO:0007669"/>
    <property type="project" value="UniProtKB-KW"/>
</dbReference>
<organism evidence="5 6">
    <name type="scientific">Candidatus Lokiarchaeum ossiferum</name>
    <dbReference type="NCBI Taxonomy" id="2951803"/>
    <lineage>
        <taxon>Archaea</taxon>
        <taxon>Promethearchaeati</taxon>
        <taxon>Promethearchaeota</taxon>
        <taxon>Promethearchaeia</taxon>
        <taxon>Promethearchaeales</taxon>
        <taxon>Promethearchaeaceae</taxon>
        <taxon>Candidatus Lokiarchaeum</taxon>
    </lineage>
</organism>
<keyword evidence="3" id="KW-0418">Kinase</keyword>
<dbReference type="Pfam" id="PF00294">
    <property type="entry name" value="PfkB"/>
    <property type="match status" value="1"/>
</dbReference>
<protein>
    <submittedName>
        <fullName evidence="5">2-dehydro-3-deoxygluconokinase/2-dehydro-3-deoxygalactonokinase</fullName>
        <ecNumber evidence="5">2.7.1.178</ecNumber>
    </submittedName>
</protein>
<dbReference type="InterPro" id="IPR052700">
    <property type="entry name" value="Carb_kinase_PfkB-like"/>
</dbReference>
<dbReference type="EC" id="2.7.1.178" evidence="5"/>
<keyword evidence="2 5" id="KW-0808">Transferase</keyword>
<dbReference type="Gene3D" id="3.40.1190.20">
    <property type="match status" value="1"/>
</dbReference>
<dbReference type="InterPro" id="IPR029056">
    <property type="entry name" value="Ribokinase-like"/>
</dbReference>
<proteinExistence type="inferred from homology"/>
<dbReference type="SUPFAM" id="SSF53613">
    <property type="entry name" value="Ribokinase-like"/>
    <property type="match status" value="1"/>
</dbReference>
<accession>A0ABY6HTT6</accession>
<evidence type="ECO:0000313" key="5">
    <source>
        <dbReference type="EMBL" id="UYP46931.1"/>
    </source>
</evidence>
<dbReference type="CDD" id="cd01166">
    <property type="entry name" value="KdgK"/>
    <property type="match status" value="1"/>
</dbReference>
<reference evidence="5" key="1">
    <citation type="submission" date="2022-09" db="EMBL/GenBank/DDBJ databases">
        <title>Actin cytoskeleton and complex cell architecture in an #Asgard archaeon.</title>
        <authorList>
            <person name="Ponce Toledo R.I."/>
            <person name="Schleper C."/>
            <person name="Rodrigues Oliveira T."/>
            <person name="Wollweber F."/>
            <person name="Xu J."/>
            <person name="Rittmann S."/>
            <person name="Klingl A."/>
            <person name="Pilhofer M."/>
        </authorList>
    </citation>
    <scope>NUCLEOTIDE SEQUENCE</scope>
    <source>
        <strain evidence="5">B-35</strain>
    </source>
</reference>
<keyword evidence="6" id="KW-1185">Reference proteome</keyword>
<comment type="similarity">
    <text evidence="1">Belongs to the carbohydrate kinase PfkB family.</text>
</comment>
<dbReference type="EMBL" id="CP104013">
    <property type="protein sequence ID" value="UYP46931.1"/>
    <property type="molecule type" value="Genomic_DNA"/>
</dbReference>
<evidence type="ECO:0000256" key="3">
    <source>
        <dbReference type="ARBA" id="ARBA00022777"/>
    </source>
</evidence>
<evidence type="ECO:0000256" key="1">
    <source>
        <dbReference type="ARBA" id="ARBA00010688"/>
    </source>
</evidence>
<evidence type="ECO:0000256" key="2">
    <source>
        <dbReference type="ARBA" id="ARBA00022679"/>
    </source>
</evidence>
<dbReference type="PANTHER" id="PTHR43320:SF2">
    <property type="entry name" value="2-DEHYDRO-3-DEOXYGLUCONOKINASE_2-DEHYDRO-3-DEOXYGALACTONOKINASE"/>
    <property type="match status" value="1"/>
</dbReference>
<gene>
    <name evidence="5" type="ORF">NEF87_003216</name>
</gene>
<dbReference type="PANTHER" id="PTHR43320">
    <property type="entry name" value="SUGAR KINASE"/>
    <property type="match status" value="1"/>
</dbReference>
<sequence>MGQNYIVTLGEIMLRLKSPGHEKLLQSPSLEATFGGGESNVAVSLANYDLNARYVTALPVNSIGDSCVQFLRSMNVDTSCIIRQGDRIGVYFLEIGSGPRPSKVIYDRSHSAISEAGIADFDWDGIFKNAKWFHITGITPALSQKNADLSIFAVKKAKEKGLTVSCDLNFRKKLWKYGKSAPEVMAQLMPYIDVVIANEEDIQKSLGMSIDQKIGGSKLSAEKYENLARHLLTSYSNVQTVAITLRESYSADHNGWAAIGLSRGDSHAVFSKKYDLKDIVDRVGGGDSFGGALIYGLFSKKPLQDALEFAVAASALKHTIPGDINRVSIAEVTALMQGDSSGRVQR</sequence>
<dbReference type="InterPro" id="IPR011611">
    <property type="entry name" value="PfkB_dom"/>
</dbReference>
<name>A0ABY6HTT6_9ARCH</name>
<evidence type="ECO:0000259" key="4">
    <source>
        <dbReference type="Pfam" id="PF00294"/>
    </source>
</evidence>
<evidence type="ECO:0000313" key="6">
    <source>
        <dbReference type="Proteomes" id="UP001208689"/>
    </source>
</evidence>
<feature type="domain" description="Carbohydrate kinase PfkB" evidence="4">
    <location>
        <begin position="4"/>
        <end position="325"/>
    </location>
</feature>
<dbReference type="Proteomes" id="UP001208689">
    <property type="component" value="Chromosome"/>
</dbReference>